<dbReference type="InterPro" id="IPR007812">
    <property type="entry name" value="T2SS_protein-GspL"/>
</dbReference>
<evidence type="ECO:0000256" key="4">
    <source>
        <dbReference type="ARBA" id="ARBA00022475"/>
    </source>
</evidence>
<keyword evidence="8" id="KW-1133">Transmembrane helix</keyword>
<evidence type="ECO:0000259" key="11">
    <source>
        <dbReference type="Pfam" id="PF05134"/>
    </source>
</evidence>
<keyword evidence="5" id="KW-0997">Cell inner membrane</keyword>
<evidence type="ECO:0000256" key="10">
    <source>
        <dbReference type="PIRNR" id="PIRNR015761"/>
    </source>
</evidence>
<dbReference type="RefSeq" id="WP_104416534.1">
    <property type="nucleotide sequence ID" value="NZ_PTIT01000020.1"/>
</dbReference>
<dbReference type="EMBL" id="PTIT01000020">
    <property type="protein sequence ID" value="PPK50775.1"/>
    <property type="molecule type" value="Genomic_DNA"/>
</dbReference>
<gene>
    <name evidence="14" type="ORF">B0H24_101725</name>
    <name evidence="13" type="ORF">BY455_12025</name>
</gene>
<dbReference type="Proteomes" id="UP000239648">
    <property type="component" value="Unassembled WGS sequence"/>
</dbReference>
<dbReference type="GO" id="GO:0005886">
    <property type="term" value="C:plasma membrane"/>
    <property type="evidence" value="ECO:0007669"/>
    <property type="project" value="UniProtKB-SubCell"/>
</dbReference>
<dbReference type="PIRSF" id="PIRSF015761">
    <property type="entry name" value="Protein_L"/>
    <property type="match status" value="1"/>
</dbReference>
<comment type="caution">
    <text evidence="14">The sequence shown here is derived from an EMBL/GenBank/DDBJ whole genome shotgun (WGS) entry which is preliminary data.</text>
</comment>
<accession>A0A2S6G522</accession>
<dbReference type="InterPro" id="IPR024230">
    <property type="entry name" value="GspL_cyto_dom"/>
</dbReference>
<dbReference type="InterPro" id="IPR025691">
    <property type="entry name" value="GspL_pp_dom"/>
</dbReference>
<dbReference type="SUPFAM" id="SSF53067">
    <property type="entry name" value="Actin-like ATPase domain"/>
    <property type="match status" value="1"/>
</dbReference>
<evidence type="ECO:0000259" key="12">
    <source>
        <dbReference type="Pfam" id="PF12693"/>
    </source>
</evidence>
<evidence type="ECO:0000256" key="7">
    <source>
        <dbReference type="ARBA" id="ARBA00022927"/>
    </source>
</evidence>
<proteinExistence type="inferred from homology"/>
<evidence type="ECO:0000313" key="13">
    <source>
        <dbReference type="EMBL" id="PPK50775.1"/>
    </source>
</evidence>
<feature type="domain" description="GspL periplasmic" evidence="12">
    <location>
        <begin position="279"/>
        <end position="435"/>
    </location>
</feature>
<evidence type="ECO:0000256" key="9">
    <source>
        <dbReference type="ARBA" id="ARBA00023136"/>
    </source>
</evidence>
<reference evidence="14 15" key="2">
    <citation type="submission" date="2018-02" db="EMBL/GenBank/DDBJ databases">
        <title>Subsurface microbial communities from deep shales in Ohio and West Virginia, USA.</title>
        <authorList>
            <person name="Wrighton K."/>
        </authorList>
    </citation>
    <scope>NUCLEOTIDE SEQUENCE [LARGE SCALE GENOMIC DNA]</scope>
    <source>
        <strain evidence="14 15">UTICA-S1B9</strain>
    </source>
</reference>
<dbReference type="CDD" id="cd24017">
    <property type="entry name" value="ASKHA_T2SSL_N"/>
    <property type="match status" value="1"/>
</dbReference>
<feature type="domain" description="GspL cytoplasmic actin-ATPase-like" evidence="11">
    <location>
        <begin position="17"/>
        <end position="207"/>
    </location>
</feature>
<comment type="function">
    <text evidence="10">Inner membrane component of the type II secretion system required for the energy-dependent secretion of extracellular factors such as proteases and toxins from the periplasm.</text>
</comment>
<keyword evidence="3 10" id="KW-0813">Transport</keyword>
<keyword evidence="16" id="KW-1185">Reference proteome</keyword>
<keyword evidence="7 10" id="KW-0653">Protein transport</keyword>
<dbReference type="GO" id="GO:0009276">
    <property type="term" value="C:Gram-negative-bacterium-type cell wall"/>
    <property type="evidence" value="ECO:0007669"/>
    <property type="project" value="InterPro"/>
</dbReference>
<dbReference type="Gene3D" id="3.30.420.380">
    <property type="match status" value="1"/>
</dbReference>
<dbReference type="OrthoDB" id="7011844at2"/>
<dbReference type="Gene3D" id="3.30.1360.100">
    <property type="entry name" value="General secretion pathway protein M, EpsM"/>
    <property type="match status" value="1"/>
</dbReference>
<dbReference type="EMBL" id="PTIU01000017">
    <property type="protein sequence ID" value="PPK54227.1"/>
    <property type="molecule type" value="Genomic_DNA"/>
</dbReference>
<keyword evidence="6" id="KW-0812">Transmembrane</keyword>
<evidence type="ECO:0000256" key="1">
    <source>
        <dbReference type="ARBA" id="ARBA00004377"/>
    </source>
</evidence>
<evidence type="ECO:0000256" key="3">
    <source>
        <dbReference type="ARBA" id="ARBA00022448"/>
    </source>
</evidence>
<evidence type="ECO:0000313" key="14">
    <source>
        <dbReference type="EMBL" id="PPK54227.1"/>
    </source>
</evidence>
<organism evidence="14 15">
    <name type="scientific">Marinobacter persicus</name>
    <dbReference type="NCBI Taxonomy" id="930118"/>
    <lineage>
        <taxon>Bacteria</taxon>
        <taxon>Pseudomonadati</taxon>
        <taxon>Pseudomonadota</taxon>
        <taxon>Gammaproteobacteria</taxon>
        <taxon>Pseudomonadales</taxon>
        <taxon>Marinobacteraceae</taxon>
        <taxon>Marinobacter</taxon>
    </lineage>
</organism>
<keyword evidence="9" id="KW-0472">Membrane</keyword>
<dbReference type="GO" id="GO:0015627">
    <property type="term" value="C:type II protein secretion system complex"/>
    <property type="evidence" value="ECO:0007669"/>
    <property type="project" value="InterPro"/>
</dbReference>
<evidence type="ECO:0000256" key="6">
    <source>
        <dbReference type="ARBA" id="ARBA00022692"/>
    </source>
</evidence>
<dbReference type="NCBIfam" id="TIGR01709">
    <property type="entry name" value="typeII_sec_gspL"/>
    <property type="match status" value="1"/>
</dbReference>
<dbReference type="InterPro" id="IPR043129">
    <property type="entry name" value="ATPase_NBD"/>
</dbReference>
<dbReference type="GO" id="GO:0015628">
    <property type="term" value="P:protein secretion by the type II secretion system"/>
    <property type="evidence" value="ECO:0007669"/>
    <property type="project" value="InterPro"/>
</dbReference>
<comment type="subcellular location">
    <subcellularLocation>
        <location evidence="1">Cell inner membrane</location>
        <topology evidence="1">Single-pass membrane protein</topology>
    </subcellularLocation>
</comment>
<dbReference type="Pfam" id="PF05134">
    <property type="entry name" value="T2SSL"/>
    <property type="match status" value="1"/>
</dbReference>
<sequence>MSYRLFVRPLPPFAEPAQQRFSWVLQDAGGDAQAQGDSDLREDIEQTLARNSLDNVELLGLIPADDTVFCTADIPATQARYVAQALPYAVEEQVAQDVETLHFALGRHTAEGYQVAAIDKGQMSVWKHLLSGWHHAPLAAIYADATLLPATENGWTLCLDGAMVLLRSDRGEWLAVRRENLPMFAATMAEPPANLVNPSPDDVAAEVPVRIFHPAEGYAKEEGVTQQLTQASDRLRISEEPLELSVIGFLAWSYHQQLCDPIDLCQGEFSLKEKGQYSLSPWKPLIAVAGLWFVLQVALEIGFGLYQQHQAEQLQDRAMAMYRQVFPDDNRTHAGNVRRVLQGQLRAAESAGPQTDFLTLLKFTGAEYTALPDTQSVSFDSINYARGRGELVVAVSAESYDQLSRLRNGLTDEGLQAEIGSVVNEPAGARGRLTVSGGQ</sequence>
<dbReference type="AlphaFoldDB" id="A0A2S6G522"/>
<evidence type="ECO:0000256" key="8">
    <source>
        <dbReference type="ARBA" id="ARBA00022989"/>
    </source>
</evidence>
<reference evidence="13 16" key="1">
    <citation type="submission" date="2018-02" db="EMBL/GenBank/DDBJ databases">
        <title>Deep subsurface shale carbon reservoir microbial communities from Ohio and West Virginia, USA.</title>
        <authorList>
            <person name="Wrighton K."/>
        </authorList>
    </citation>
    <scope>NUCLEOTIDE SEQUENCE [LARGE SCALE GENOMIC DNA]</scope>
    <source>
        <strain evidence="13 16">UTICA-S1B6</strain>
    </source>
</reference>
<evidence type="ECO:0000256" key="2">
    <source>
        <dbReference type="ARBA" id="ARBA00005318"/>
    </source>
</evidence>
<keyword evidence="4" id="KW-1003">Cell membrane</keyword>
<evidence type="ECO:0000313" key="16">
    <source>
        <dbReference type="Proteomes" id="UP000239648"/>
    </source>
</evidence>
<comment type="similarity">
    <text evidence="2 10">Belongs to the GSP L family.</text>
</comment>
<dbReference type="Proteomes" id="UP000239446">
    <property type="component" value="Unassembled WGS sequence"/>
</dbReference>
<protein>
    <recommendedName>
        <fullName evidence="10">Type II secretion system protein L</fullName>
        <shortName evidence="10">T2SS protein L</shortName>
    </recommendedName>
</protein>
<name>A0A2S6G522_9GAMM</name>
<evidence type="ECO:0000256" key="5">
    <source>
        <dbReference type="ARBA" id="ARBA00022519"/>
    </source>
</evidence>
<evidence type="ECO:0000313" key="15">
    <source>
        <dbReference type="Proteomes" id="UP000239446"/>
    </source>
</evidence>
<dbReference type="Pfam" id="PF12693">
    <property type="entry name" value="GspL_C"/>
    <property type="match status" value="1"/>
</dbReference>